<protein>
    <submittedName>
        <fullName evidence="2">Serine/threonine protein kinase</fullName>
    </submittedName>
</protein>
<dbReference type="InterPro" id="IPR011009">
    <property type="entry name" value="Kinase-like_dom_sf"/>
</dbReference>
<gene>
    <name evidence="2" type="ORF">HNQ46_000445</name>
</gene>
<dbReference type="RefSeq" id="WP_183682428.1">
    <property type="nucleotide sequence ID" value="NZ_JACHHH010000002.1"/>
</dbReference>
<sequence>MKNKLTNEELQNALSRFTLEGEVKSCSPYGSGHINDTFLVEAGRKYILQRINSEIFTKPRELMENVDLVCRFMTEEIKKQGGNPERESLQIIKTKDGSLYYEDEMKNFFRMYLYITDCKAFDLVEKPEHFYESAYAFGHFQKLLSDFPAEKLHETIPHFHDSPQRFQHFLKAVEEDKYDRKKDCEEEIQFFLSHEIDLSYALALLKKGELPLRVSHNDTKLNNVLFDANTEKALCIIDLDTVMPGLSIFDFGDAIRFGANTGAEDEEDLSKISLSLPLFSLYTKGFLEACGSSLWEKEILSLPEGAKIMTLECGMRFLTDYLQGDSYFHVKRPGHNLDRARTQIALVKDMEKKWTEMKAEVQKYLP</sequence>
<evidence type="ECO:0000313" key="3">
    <source>
        <dbReference type="Proteomes" id="UP000522163"/>
    </source>
</evidence>
<keyword evidence="2" id="KW-0418">Kinase</keyword>
<dbReference type="Proteomes" id="UP000522163">
    <property type="component" value="Unassembled WGS sequence"/>
</dbReference>
<feature type="domain" description="Aminoglycoside phosphotransferase" evidence="1">
    <location>
        <begin position="26"/>
        <end position="264"/>
    </location>
</feature>
<keyword evidence="2" id="KW-0808">Transferase</keyword>
<keyword evidence="2" id="KW-0723">Serine/threonine-protein kinase</keyword>
<dbReference type="AlphaFoldDB" id="A0A7W9SEE0"/>
<dbReference type="SUPFAM" id="SSF56112">
    <property type="entry name" value="Protein kinase-like (PK-like)"/>
    <property type="match status" value="1"/>
</dbReference>
<organism evidence="2 3">
    <name type="scientific">Oribacterium sinus</name>
    <dbReference type="NCBI Taxonomy" id="237576"/>
    <lineage>
        <taxon>Bacteria</taxon>
        <taxon>Bacillati</taxon>
        <taxon>Bacillota</taxon>
        <taxon>Clostridia</taxon>
        <taxon>Lachnospirales</taxon>
        <taxon>Lachnospiraceae</taxon>
        <taxon>Oribacterium</taxon>
    </lineage>
</organism>
<dbReference type="GO" id="GO:0004674">
    <property type="term" value="F:protein serine/threonine kinase activity"/>
    <property type="evidence" value="ECO:0007669"/>
    <property type="project" value="UniProtKB-KW"/>
</dbReference>
<dbReference type="PANTHER" id="PTHR21064">
    <property type="entry name" value="AMINOGLYCOSIDE PHOSPHOTRANSFERASE DOMAIN-CONTAINING PROTEIN-RELATED"/>
    <property type="match status" value="1"/>
</dbReference>
<accession>A0A7W9SEE0</accession>
<dbReference type="EMBL" id="JACHHH010000002">
    <property type="protein sequence ID" value="MBB6040482.1"/>
    <property type="molecule type" value="Genomic_DNA"/>
</dbReference>
<dbReference type="Pfam" id="PF01636">
    <property type="entry name" value="APH"/>
    <property type="match status" value="1"/>
</dbReference>
<comment type="caution">
    <text evidence="2">The sequence shown here is derived from an EMBL/GenBank/DDBJ whole genome shotgun (WGS) entry which is preliminary data.</text>
</comment>
<proteinExistence type="predicted"/>
<dbReference type="InterPro" id="IPR050249">
    <property type="entry name" value="Pseudomonas-type_ThrB"/>
</dbReference>
<evidence type="ECO:0000313" key="2">
    <source>
        <dbReference type="EMBL" id="MBB6040482.1"/>
    </source>
</evidence>
<name>A0A7W9SEE0_9FIRM</name>
<dbReference type="InterPro" id="IPR002575">
    <property type="entry name" value="Aminoglycoside_PTrfase"/>
</dbReference>
<dbReference type="GeneID" id="85014010"/>
<dbReference type="Gene3D" id="3.90.1200.10">
    <property type="match status" value="1"/>
</dbReference>
<evidence type="ECO:0000259" key="1">
    <source>
        <dbReference type="Pfam" id="PF01636"/>
    </source>
</evidence>
<reference evidence="2 3" key="1">
    <citation type="submission" date="2020-08" db="EMBL/GenBank/DDBJ databases">
        <title>Genomic Encyclopedia of Type Strains, Phase IV (KMG-IV): sequencing the most valuable type-strain genomes for metagenomic binning, comparative biology and taxonomic classification.</title>
        <authorList>
            <person name="Goeker M."/>
        </authorList>
    </citation>
    <scope>NUCLEOTIDE SEQUENCE [LARGE SCALE GENOMIC DNA]</scope>
    <source>
        <strain evidence="2 3">DSM 17245</strain>
    </source>
</reference>
<dbReference type="PANTHER" id="PTHR21064:SF5">
    <property type="entry name" value="SLR1880 PROTEIN"/>
    <property type="match status" value="1"/>
</dbReference>